<sequence>MKTMIATESMLLTQAIPLFLDWLKARGMRDETLRGYKMDVSQFQRWLSDRSNGPVFVDEVTFPQVEAFVEYMTNERDSKPRTINRKINALSTFFNCLKKKKLVQENPVDDVERVKVPELERTYLNKDEIEKIINAIKHPVVHYFAMMMAHTGIRVNECINLTLPDVNLEEGFVQVLDGKGGKNRRVPMNKQLVQHMKEFLDKHRPVTDSLFFFALKKTGTVSEQYVNRLLKEACKETGIQKHVTSHILRHSFASYLVTKDTHVAVIQRLLGHANLRTTSVYLHVQQADLEEAVNRIDF</sequence>
<keyword evidence="2" id="KW-0229">DNA integration</keyword>
<protein>
    <submittedName>
        <fullName evidence="8">Integrase/recombinase XerD</fullName>
    </submittedName>
</protein>
<dbReference type="InterPro" id="IPR002104">
    <property type="entry name" value="Integrase_catalytic"/>
</dbReference>
<dbReference type="Pfam" id="PF13495">
    <property type="entry name" value="Phage_int_SAM_4"/>
    <property type="match status" value="1"/>
</dbReference>
<dbReference type="PANTHER" id="PTHR30349">
    <property type="entry name" value="PHAGE INTEGRASE-RELATED"/>
    <property type="match status" value="1"/>
</dbReference>
<evidence type="ECO:0000256" key="1">
    <source>
        <dbReference type="ARBA" id="ARBA00008857"/>
    </source>
</evidence>
<dbReference type="InterPro" id="IPR011010">
    <property type="entry name" value="DNA_brk_join_enz"/>
</dbReference>
<feature type="domain" description="Tyr recombinase" evidence="6">
    <location>
        <begin position="119"/>
        <end position="294"/>
    </location>
</feature>
<keyword evidence="9" id="KW-1185">Reference proteome</keyword>
<evidence type="ECO:0000313" key="9">
    <source>
        <dbReference type="Proteomes" id="UP000198915"/>
    </source>
</evidence>
<evidence type="ECO:0000313" key="8">
    <source>
        <dbReference type="EMBL" id="SFJ83248.1"/>
    </source>
</evidence>
<dbReference type="InterPro" id="IPR044068">
    <property type="entry name" value="CB"/>
</dbReference>
<dbReference type="GO" id="GO:0003677">
    <property type="term" value="F:DNA binding"/>
    <property type="evidence" value="ECO:0007669"/>
    <property type="project" value="UniProtKB-UniRule"/>
</dbReference>
<evidence type="ECO:0000256" key="4">
    <source>
        <dbReference type="ARBA" id="ARBA00023172"/>
    </source>
</evidence>
<feature type="domain" description="Core-binding (CB)" evidence="7">
    <location>
        <begin position="10"/>
        <end position="98"/>
    </location>
</feature>
<dbReference type="Gene3D" id="1.10.150.130">
    <property type="match status" value="1"/>
</dbReference>
<accession>A0A1I3UIB2</accession>
<evidence type="ECO:0000259" key="6">
    <source>
        <dbReference type="PROSITE" id="PS51898"/>
    </source>
</evidence>
<evidence type="ECO:0000256" key="5">
    <source>
        <dbReference type="PROSITE-ProRule" id="PRU01248"/>
    </source>
</evidence>
<dbReference type="STRING" id="1884381.SAMN05518846_1064"/>
<dbReference type="EMBL" id="FORT01000006">
    <property type="protein sequence ID" value="SFJ83248.1"/>
    <property type="molecule type" value="Genomic_DNA"/>
</dbReference>
<dbReference type="GO" id="GO:0015074">
    <property type="term" value="P:DNA integration"/>
    <property type="evidence" value="ECO:0007669"/>
    <property type="project" value="UniProtKB-KW"/>
</dbReference>
<dbReference type="RefSeq" id="WP_175530515.1">
    <property type="nucleotide sequence ID" value="NZ_FORT01000006.1"/>
</dbReference>
<dbReference type="SUPFAM" id="SSF56349">
    <property type="entry name" value="DNA breaking-rejoining enzymes"/>
    <property type="match status" value="1"/>
</dbReference>
<evidence type="ECO:0000256" key="3">
    <source>
        <dbReference type="ARBA" id="ARBA00023125"/>
    </source>
</evidence>
<dbReference type="PROSITE" id="PS51900">
    <property type="entry name" value="CB"/>
    <property type="match status" value="1"/>
</dbReference>
<evidence type="ECO:0000259" key="7">
    <source>
        <dbReference type="PROSITE" id="PS51900"/>
    </source>
</evidence>
<dbReference type="InterPro" id="IPR050090">
    <property type="entry name" value="Tyrosine_recombinase_XerCD"/>
</dbReference>
<dbReference type="AlphaFoldDB" id="A0A1I3UIB2"/>
<dbReference type="PROSITE" id="PS51898">
    <property type="entry name" value="TYR_RECOMBINASE"/>
    <property type="match status" value="1"/>
</dbReference>
<dbReference type="Proteomes" id="UP000198915">
    <property type="component" value="Unassembled WGS sequence"/>
</dbReference>
<dbReference type="Pfam" id="PF00589">
    <property type="entry name" value="Phage_integrase"/>
    <property type="match status" value="1"/>
</dbReference>
<proteinExistence type="inferred from homology"/>
<dbReference type="Gene3D" id="1.10.443.10">
    <property type="entry name" value="Intergrase catalytic core"/>
    <property type="match status" value="1"/>
</dbReference>
<comment type="similarity">
    <text evidence="1">Belongs to the 'phage' integrase family.</text>
</comment>
<evidence type="ECO:0000256" key="2">
    <source>
        <dbReference type="ARBA" id="ARBA00022908"/>
    </source>
</evidence>
<keyword evidence="4" id="KW-0233">DNA recombination</keyword>
<reference evidence="9" key="1">
    <citation type="submission" date="2016-10" db="EMBL/GenBank/DDBJ databases">
        <authorList>
            <person name="Varghese N."/>
            <person name="Submissions S."/>
        </authorList>
    </citation>
    <scope>NUCLEOTIDE SEQUENCE [LARGE SCALE GENOMIC DNA]</scope>
    <source>
        <strain evidence="9">OK042</strain>
    </source>
</reference>
<name>A0A1I3UIB2_9BACL</name>
<dbReference type="InterPro" id="IPR010998">
    <property type="entry name" value="Integrase_recombinase_N"/>
</dbReference>
<keyword evidence="3 5" id="KW-0238">DNA-binding</keyword>
<dbReference type="InterPro" id="IPR013762">
    <property type="entry name" value="Integrase-like_cat_sf"/>
</dbReference>
<organism evidence="8 9">
    <name type="scientific">Brevibacillus centrosporus</name>
    <dbReference type="NCBI Taxonomy" id="54910"/>
    <lineage>
        <taxon>Bacteria</taxon>
        <taxon>Bacillati</taxon>
        <taxon>Bacillota</taxon>
        <taxon>Bacilli</taxon>
        <taxon>Bacillales</taxon>
        <taxon>Paenibacillaceae</taxon>
        <taxon>Brevibacillus</taxon>
    </lineage>
</organism>
<dbReference type="InterPro" id="IPR004107">
    <property type="entry name" value="Integrase_SAM-like_N"/>
</dbReference>
<gene>
    <name evidence="8" type="ORF">SAMN05518846_1064</name>
</gene>
<dbReference type="GO" id="GO:0006310">
    <property type="term" value="P:DNA recombination"/>
    <property type="evidence" value="ECO:0007669"/>
    <property type="project" value="UniProtKB-KW"/>
</dbReference>
<dbReference type="PANTHER" id="PTHR30349:SF41">
    <property type="entry name" value="INTEGRASE_RECOMBINASE PROTEIN MJ0367-RELATED"/>
    <property type="match status" value="1"/>
</dbReference>